<organism evidence="1 2">
    <name type="scientific">Solanum pinnatisectum</name>
    <name type="common">tansyleaf nightshade</name>
    <dbReference type="NCBI Taxonomy" id="50273"/>
    <lineage>
        <taxon>Eukaryota</taxon>
        <taxon>Viridiplantae</taxon>
        <taxon>Streptophyta</taxon>
        <taxon>Embryophyta</taxon>
        <taxon>Tracheophyta</taxon>
        <taxon>Spermatophyta</taxon>
        <taxon>Magnoliopsida</taxon>
        <taxon>eudicotyledons</taxon>
        <taxon>Gunneridae</taxon>
        <taxon>Pentapetalae</taxon>
        <taxon>asterids</taxon>
        <taxon>lamiids</taxon>
        <taxon>Solanales</taxon>
        <taxon>Solanaceae</taxon>
        <taxon>Solanoideae</taxon>
        <taxon>Solaneae</taxon>
        <taxon>Solanum</taxon>
    </lineage>
</organism>
<evidence type="ECO:0000313" key="2">
    <source>
        <dbReference type="Proteomes" id="UP001311915"/>
    </source>
</evidence>
<reference evidence="1 2" key="1">
    <citation type="submission" date="2023-10" db="EMBL/GenBank/DDBJ databases">
        <title>Genome-Wide Identification Analysis in wild type Solanum Pinnatisectum Reveals Some Genes Defensing Phytophthora Infestans.</title>
        <authorList>
            <person name="Sun C."/>
        </authorList>
    </citation>
    <scope>NUCLEOTIDE SEQUENCE [LARGE SCALE GENOMIC DNA]</scope>
    <source>
        <strain evidence="1">LQN</strain>
        <tissue evidence="1">Leaf</tissue>
    </source>
</reference>
<dbReference type="Pfam" id="PF08513">
    <property type="entry name" value="LisH"/>
    <property type="match status" value="1"/>
</dbReference>
<dbReference type="PROSITE" id="PS50896">
    <property type="entry name" value="LISH"/>
    <property type="match status" value="1"/>
</dbReference>
<dbReference type="Proteomes" id="UP001311915">
    <property type="component" value="Unassembled WGS sequence"/>
</dbReference>
<dbReference type="EMBL" id="JAWPEI010000002">
    <property type="protein sequence ID" value="KAK4733192.1"/>
    <property type="molecule type" value="Genomic_DNA"/>
</dbReference>
<dbReference type="InterPro" id="IPR006594">
    <property type="entry name" value="LisH"/>
</dbReference>
<dbReference type="PANTHER" id="PTHR44376">
    <property type="entry name" value="TRANSCRIPTIONAL REGULATOR OF FILAMENTOUS GROWTH FLO8"/>
    <property type="match status" value="1"/>
</dbReference>
<sequence length="176" mass="19693">MTSSSTVGGAKRLDKYLYNYLVKKGLHLTAELFAIEANVVNPDTVAIESPEGLLMEWWDVFYEKFSCNQAKRAQEPYSEAAQTIDNVEYHIPFAAPTSCPHSARPAHNISPLVPAFHLRTPEDEALFDLRFPEMDRPSPSQSQRVPIVTDSSHLMEQIPNNASTVGGQSKFAFPRQ</sequence>
<name>A0AAV9M5Q5_9SOLN</name>
<gene>
    <name evidence="1" type="ORF">R3W88_007453</name>
</gene>
<accession>A0AAV9M5Q5</accession>
<proteinExistence type="predicted"/>
<keyword evidence="2" id="KW-1185">Reference proteome</keyword>
<evidence type="ECO:0000313" key="1">
    <source>
        <dbReference type="EMBL" id="KAK4733192.1"/>
    </source>
</evidence>
<dbReference type="PANTHER" id="PTHR44376:SF8">
    <property type="entry name" value="TRANSCRIPTIONAL COREPRESSOR LEUNIG-LIKE"/>
    <property type="match status" value="1"/>
</dbReference>
<evidence type="ECO:0008006" key="3">
    <source>
        <dbReference type="Google" id="ProtNLM"/>
    </source>
</evidence>
<protein>
    <recommendedName>
        <fullName evidence="3">LisH domain-containing protein</fullName>
    </recommendedName>
</protein>
<dbReference type="GO" id="GO:0003714">
    <property type="term" value="F:transcription corepressor activity"/>
    <property type="evidence" value="ECO:0007669"/>
    <property type="project" value="InterPro"/>
</dbReference>
<dbReference type="AlphaFoldDB" id="A0AAV9M5Q5"/>
<dbReference type="SMART" id="SM00667">
    <property type="entry name" value="LisH"/>
    <property type="match status" value="1"/>
</dbReference>
<dbReference type="InterPro" id="IPR044716">
    <property type="entry name" value="LEUNIG-like"/>
</dbReference>
<comment type="caution">
    <text evidence="1">The sequence shown here is derived from an EMBL/GenBank/DDBJ whole genome shotgun (WGS) entry which is preliminary data.</text>
</comment>